<dbReference type="InterPro" id="IPR024645">
    <property type="entry name" value="Mitochondr_Som1"/>
</dbReference>
<evidence type="ECO:0000313" key="2">
    <source>
        <dbReference type="EMBL" id="OCH84755.1"/>
    </source>
</evidence>
<proteinExistence type="predicted"/>
<feature type="region of interest" description="Disordered" evidence="1">
    <location>
        <begin position="71"/>
        <end position="92"/>
    </location>
</feature>
<dbReference type="AlphaFoldDB" id="A0A8E2AM44"/>
<accession>A0A8E2AM44</accession>
<keyword evidence="3" id="KW-1185">Reference proteome</keyword>
<dbReference type="GO" id="GO:0042720">
    <property type="term" value="C:mitochondrial inner membrane peptidase complex"/>
    <property type="evidence" value="ECO:0007669"/>
    <property type="project" value="InterPro"/>
</dbReference>
<protein>
    <submittedName>
        <fullName evidence="2">Uncharacterized protein</fullName>
    </submittedName>
</protein>
<dbReference type="Proteomes" id="UP000250043">
    <property type="component" value="Unassembled WGS sequence"/>
</dbReference>
<organism evidence="2 3">
    <name type="scientific">Obba rivulosa</name>
    <dbReference type="NCBI Taxonomy" id="1052685"/>
    <lineage>
        <taxon>Eukaryota</taxon>
        <taxon>Fungi</taxon>
        <taxon>Dikarya</taxon>
        <taxon>Basidiomycota</taxon>
        <taxon>Agaricomycotina</taxon>
        <taxon>Agaricomycetes</taxon>
        <taxon>Polyporales</taxon>
        <taxon>Gelatoporiaceae</taxon>
        <taxon>Obba</taxon>
    </lineage>
</organism>
<sequence length="92" mass="10442">MAQSSIAPQQGKCRVAELVQYSCGEEANSKGERQFHCWPIPRIFRICPGRPAVELTRYAEVDMDTGEVTVPPESRQVLPKGKQWRDVTRNEP</sequence>
<gene>
    <name evidence="2" type="ORF">OBBRIDRAFT_741035</name>
</gene>
<name>A0A8E2AM44_9APHY</name>
<dbReference type="Pfam" id="PF11093">
    <property type="entry name" value="Mitochondr_Som1"/>
    <property type="match status" value="1"/>
</dbReference>
<dbReference type="OrthoDB" id="3983163at2759"/>
<evidence type="ECO:0000256" key="1">
    <source>
        <dbReference type="SAM" id="MobiDB-lite"/>
    </source>
</evidence>
<feature type="compositionally biased region" description="Basic and acidic residues" evidence="1">
    <location>
        <begin position="83"/>
        <end position="92"/>
    </location>
</feature>
<evidence type="ECO:0000313" key="3">
    <source>
        <dbReference type="Proteomes" id="UP000250043"/>
    </source>
</evidence>
<reference evidence="2 3" key="1">
    <citation type="submission" date="2016-07" db="EMBL/GenBank/DDBJ databases">
        <title>Draft genome of the white-rot fungus Obba rivulosa 3A-2.</title>
        <authorList>
            <consortium name="DOE Joint Genome Institute"/>
            <person name="Miettinen O."/>
            <person name="Riley R."/>
            <person name="Acob R."/>
            <person name="Barry K."/>
            <person name="Cullen D."/>
            <person name="De Vries R."/>
            <person name="Hainaut M."/>
            <person name="Hatakka A."/>
            <person name="Henrissat B."/>
            <person name="Hilden K."/>
            <person name="Kuo R."/>
            <person name="Labutti K."/>
            <person name="Lipzen A."/>
            <person name="Makela M.R."/>
            <person name="Sandor L."/>
            <person name="Spatafora J.W."/>
            <person name="Grigoriev I.V."/>
            <person name="Hibbett D.S."/>
        </authorList>
    </citation>
    <scope>NUCLEOTIDE SEQUENCE [LARGE SCALE GENOMIC DNA]</scope>
    <source>
        <strain evidence="2 3">3A-2</strain>
    </source>
</reference>
<dbReference type="EMBL" id="KV722638">
    <property type="protein sequence ID" value="OCH84755.1"/>
    <property type="molecule type" value="Genomic_DNA"/>
</dbReference>